<evidence type="ECO:0000313" key="2">
    <source>
        <dbReference type="EMBL" id="QYM79288.1"/>
    </source>
</evidence>
<protein>
    <submittedName>
        <fullName evidence="2">DUF1365 domain-containing protein</fullName>
    </submittedName>
</protein>
<keyword evidence="3" id="KW-1185">Reference proteome</keyword>
<dbReference type="Proteomes" id="UP000825051">
    <property type="component" value="Chromosome"/>
</dbReference>
<sequence length="294" mass="32908">MNSCLYECQIMHARFAPRRHRFSYRLFYFAIDLDELAALPATSALLSVNRRNLYSFRERDYLPLDGPAHHPDTPPPRPPPGAASASLKSRVVAFAAAHGVDLSGGRIVLITLPRIAGYLFNPVSFYFCTDASGAPAAAIAEVTNTFREVKPYFFAPPTRTADGFHLRVPKHFYVSPFSDVDVAFDFHLRLPGDVLSLQIDDYTAGARTLTSTVCGHRRELTRARLAWFTLKYPLLTLRIIALIHFHALRLWWKRVPWFAKSARPADQRNVYRPHGTLATPAAPPPAPKPLSSAS</sequence>
<dbReference type="AlphaFoldDB" id="A0A8F9TVX9"/>
<feature type="region of interest" description="Disordered" evidence="1">
    <location>
        <begin position="65"/>
        <end position="84"/>
    </location>
</feature>
<reference evidence="2" key="1">
    <citation type="submission" date="2021-08" db="EMBL/GenBank/DDBJ databases">
        <title>Genome of a novel bacterium of the phylum Verrucomicrobia, Oleiharenicola sp. KSB-15.</title>
        <authorList>
            <person name="Chung J.-H."/>
            <person name="Ahn J.-H."/>
            <person name="Yoon Y."/>
            <person name="Kim D.-Y."/>
            <person name="An S.-H."/>
            <person name="Park I."/>
            <person name="Yeon J."/>
        </authorList>
    </citation>
    <scope>NUCLEOTIDE SEQUENCE</scope>
    <source>
        <strain evidence="2">KSB-15</strain>
    </source>
</reference>
<proteinExistence type="predicted"/>
<dbReference type="PANTHER" id="PTHR33973:SF4">
    <property type="entry name" value="OS07G0153300 PROTEIN"/>
    <property type="match status" value="1"/>
</dbReference>
<dbReference type="InterPro" id="IPR010775">
    <property type="entry name" value="DUF1365"/>
</dbReference>
<dbReference type="KEGG" id="ole:K0B96_01325"/>
<dbReference type="PANTHER" id="PTHR33973">
    <property type="entry name" value="OS07G0153300 PROTEIN"/>
    <property type="match status" value="1"/>
</dbReference>
<feature type="region of interest" description="Disordered" evidence="1">
    <location>
        <begin position="269"/>
        <end position="294"/>
    </location>
</feature>
<evidence type="ECO:0000313" key="3">
    <source>
        <dbReference type="Proteomes" id="UP000825051"/>
    </source>
</evidence>
<dbReference type="Pfam" id="PF07103">
    <property type="entry name" value="DUF1365"/>
    <property type="match status" value="1"/>
</dbReference>
<evidence type="ECO:0000256" key="1">
    <source>
        <dbReference type="SAM" id="MobiDB-lite"/>
    </source>
</evidence>
<gene>
    <name evidence="2" type="ORF">K0B96_01325</name>
</gene>
<accession>A0A8F9TVX9</accession>
<organism evidence="2 3">
    <name type="scientific">Horticoccus luteus</name>
    <dbReference type="NCBI Taxonomy" id="2862869"/>
    <lineage>
        <taxon>Bacteria</taxon>
        <taxon>Pseudomonadati</taxon>
        <taxon>Verrucomicrobiota</taxon>
        <taxon>Opitutia</taxon>
        <taxon>Opitutales</taxon>
        <taxon>Opitutaceae</taxon>
        <taxon>Horticoccus</taxon>
    </lineage>
</organism>
<name>A0A8F9TVX9_9BACT</name>
<dbReference type="RefSeq" id="WP_220162955.1">
    <property type="nucleotide sequence ID" value="NZ_CP080507.1"/>
</dbReference>
<dbReference type="EMBL" id="CP080507">
    <property type="protein sequence ID" value="QYM79288.1"/>
    <property type="molecule type" value="Genomic_DNA"/>
</dbReference>